<feature type="compositionally biased region" description="Polar residues" evidence="5">
    <location>
        <begin position="394"/>
        <end position="417"/>
    </location>
</feature>
<reference evidence="8 9" key="1">
    <citation type="journal article" date="2016" name="Genome Announc.">
        <title>Complete Genome Sequences of Aerococcus christensenii CCUG 28831T, Aerococcus sanguinicola CCUG 43001T, Aerococcus urinae CCUG 36881T, Aerococcus urinaeequi CCUG 28094T, Aerococcus urinaehominis CCUG 42038 BT, and Aerococcus viridans CCUG 4311T.</title>
        <authorList>
            <person name="Carkaci D."/>
            <person name="Dargis R."/>
            <person name="Nielsen X.C."/>
            <person name="Skovgaard O."/>
            <person name="Fuursted K."/>
            <person name="Christensen J.J."/>
        </authorList>
    </citation>
    <scope>NUCLEOTIDE SEQUENCE [LARGE SCALE GENOMIC DNA]</scope>
    <source>
        <strain evidence="8 9">CCUG43001</strain>
    </source>
</reference>
<dbReference type="InterPro" id="IPR014762">
    <property type="entry name" value="DNA_mismatch_repair_CS"/>
</dbReference>
<evidence type="ECO:0000259" key="6">
    <source>
        <dbReference type="SMART" id="SM00853"/>
    </source>
</evidence>
<dbReference type="PANTHER" id="PTHR10073">
    <property type="entry name" value="DNA MISMATCH REPAIR PROTEIN MLH, PMS, MUTL"/>
    <property type="match status" value="1"/>
</dbReference>
<dbReference type="Gene3D" id="3.30.230.10">
    <property type="match status" value="1"/>
</dbReference>
<dbReference type="CDD" id="cd16926">
    <property type="entry name" value="HATPase_MutL-MLH-PMS-like"/>
    <property type="match status" value="1"/>
</dbReference>
<dbReference type="Pfam" id="PF13589">
    <property type="entry name" value="HATPase_c_3"/>
    <property type="match status" value="1"/>
</dbReference>
<dbReference type="SMART" id="SM00853">
    <property type="entry name" value="MutL_C"/>
    <property type="match status" value="1"/>
</dbReference>
<dbReference type="NCBIfam" id="TIGR00585">
    <property type="entry name" value="mutl"/>
    <property type="match status" value="1"/>
</dbReference>
<keyword evidence="9" id="KW-1185">Reference proteome</keyword>
<dbReference type="AlphaFoldDB" id="A0A0X8FA92"/>
<organism evidence="8 9">
    <name type="scientific">Aerococcus sanguinicola</name>
    <dbReference type="NCBI Taxonomy" id="119206"/>
    <lineage>
        <taxon>Bacteria</taxon>
        <taxon>Bacillati</taxon>
        <taxon>Bacillota</taxon>
        <taxon>Bacilli</taxon>
        <taxon>Lactobacillales</taxon>
        <taxon>Aerococcaceae</taxon>
        <taxon>Aerococcus</taxon>
    </lineage>
</organism>
<dbReference type="SMART" id="SM01340">
    <property type="entry name" value="DNA_mis_repair"/>
    <property type="match status" value="1"/>
</dbReference>
<dbReference type="CDD" id="cd00782">
    <property type="entry name" value="MutL_Trans"/>
    <property type="match status" value="1"/>
</dbReference>
<dbReference type="InterPro" id="IPR014721">
    <property type="entry name" value="Ribsml_uS5_D2-typ_fold_subgr"/>
</dbReference>
<keyword evidence="3 4" id="KW-0234">DNA repair</keyword>
<dbReference type="PROSITE" id="PS00058">
    <property type="entry name" value="DNA_MISMATCH_REPAIR_1"/>
    <property type="match status" value="1"/>
</dbReference>
<dbReference type="Proteomes" id="UP000069912">
    <property type="component" value="Chromosome"/>
</dbReference>
<dbReference type="Gene3D" id="3.30.1540.20">
    <property type="entry name" value="MutL, C-terminal domain, dimerisation subdomain"/>
    <property type="match status" value="1"/>
</dbReference>
<dbReference type="GO" id="GO:0140664">
    <property type="term" value="F:ATP-dependent DNA damage sensor activity"/>
    <property type="evidence" value="ECO:0007669"/>
    <property type="project" value="InterPro"/>
</dbReference>
<dbReference type="Gene3D" id="3.30.1370.100">
    <property type="entry name" value="MutL, C-terminal domain, regulatory subdomain"/>
    <property type="match status" value="1"/>
</dbReference>
<dbReference type="InterPro" id="IPR042120">
    <property type="entry name" value="MutL_C_dimsub"/>
</dbReference>
<sequence>MAIQLLPSQVADQNAAGEVVERPASVVKELLENAIDGQAQVIEIRVEERGLRSIQVIDDGIGIASDEVALAFKRHATSKIHQSQDLFRIHSLGFRGEALPSIASVSEMTLETSDGQTGTWIYLQAGELVDRRDSHLRQGTSVLVENLFYNTPARLKYIKSLPTELSHISNIINRQALGHPQIRFRYFNEDKLVFESNGKGRLQEVLAAVYGFKQAREMYPIEAESLDFKLTGYVSPPTLTRASKNYISLYLNGRYIRNYKLSQAVIDGYREKLMIGRYPIAVLHIEADPQLLDVNVHPTKMEVRISKEDVLYDLIKESLDHIFQPLQRIPEANQPLQYTEEAKAEPFRLEESYEQGQLPLSSSRSQVPSRRPSQLSELVSSTNSSWEEAERPSENASLDSEDSPSQAQPASSETIQPSIEERQHKHSEKEVWRDVDRITSIDAKQVDQSPSFPDLDYIGQLHGTYLLASDDTGMYLLDQHAMQERIKYEYYRDHIGTYGTAMQELLIPELFEFTQDEMLEIQPLLPKLKEMQLDFELFGSQTLQLSAHPTWIRSDQVHETVEELIQLALTDKSASVSKFRQATAIMMSCKLSIKANHYLSDDQAKQLIADLSQCQNPFNCAHGRPVLIHYSTYEIERLFKRIQDSH</sequence>
<dbReference type="Gene3D" id="3.30.565.10">
    <property type="entry name" value="Histidine kinase-like ATPase, C-terminal domain"/>
    <property type="match status" value="1"/>
</dbReference>
<feature type="domain" description="DNA mismatch repair protein S5" evidence="7">
    <location>
        <begin position="206"/>
        <end position="324"/>
    </location>
</feature>
<dbReference type="GO" id="GO:0005524">
    <property type="term" value="F:ATP binding"/>
    <property type="evidence" value="ECO:0007669"/>
    <property type="project" value="InterPro"/>
</dbReference>
<reference evidence="9" key="2">
    <citation type="submission" date="2016-01" db="EMBL/GenBank/DDBJ databases">
        <title>Six Aerococcus type strain genome sequencing and assembly using PacBio and Illumina Hiseq.</title>
        <authorList>
            <person name="Carkaci D."/>
            <person name="Dargis R."/>
            <person name="Nielsen X.C."/>
            <person name="Skovgaard O."/>
            <person name="Fuursted K."/>
            <person name="Christensen J.J."/>
        </authorList>
    </citation>
    <scope>NUCLEOTIDE SEQUENCE [LARGE SCALE GENOMIC DNA]</scope>
    <source>
        <strain evidence="9">CCUG43001</strain>
    </source>
</reference>
<dbReference type="SUPFAM" id="SSF55874">
    <property type="entry name" value="ATPase domain of HSP90 chaperone/DNA topoisomerase II/histidine kinase"/>
    <property type="match status" value="1"/>
</dbReference>
<evidence type="ECO:0000256" key="1">
    <source>
        <dbReference type="ARBA" id="ARBA00006082"/>
    </source>
</evidence>
<comment type="similarity">
    <text evidence="1 4">Belongs to the DNA mismatch repair MutL/HexB family.</text>
</comment>
<dbReference type="InterPro" id="IPR036890">
    <property type="entry name" value="HATPase_C_sf"/>
</dbReference>
<dbReference type="PANTHER" id="PTHR10073:SF12">
    <property type="entry name" value="DNA MISMATCH REPAIR PROTEIN MLH1"/>
    <property type="match status" value="1"/>
</dbReference>
<evidence type="ECO:0000256" key="5">
    <source>
        <dbReference type="SAM" id="MobiDB-lite"/>
    </source>
</evidence>
<dbReference type="InterPro" id="IPR042121">
    <property type="entry name" value="MutL_C_regsub"/>
</dbReference>
<evidence type="ECO:0000259" key="7">
    <source>
        <dbReference type="SMART" id="SM01340"/>
    </source>
</evidence>
<feature type="compositionally biased region" description="Polar residues" evidence="5">
    <location>
        <begin position="377"/>
        <end position="386"/>
    </location>
</feature>
<evidence type="ECO:0000256" key="4">
    <source>
        <dbReference type="HAMAP-Rule" id="MF_00149"/>
    </source>
</evidence>
<dbReference type="SUPFAM" id="SSF54211">
    <property type="entry name" value="Ribosomal protein S5 domain 2-like"/>
    <property type="match status" value="1"/>
</dbReference>
<dbReference type="GO" id="GO:0030983">
    <property type="term" value="F:mismatched DNA binding"/>
    <property type="evidence" value="ECO:0007669"/>
    <property type="project" value="InterPro"/>
</dbReference>
<dbReference type="InterPro" id="IPR013507">
    <property type="entry name" value="DNA_mismatch_S5_2-like"/>
</dbReference>
<dbReference type="GO" id="GO:0032300">
    <property type="term" value="C:mismatch repair complex"/>
    <property type="evidence" value="ECO:0007669"/>
    <property type="project" value="InterPro"/>
</dbReference>
<dbReference type="GO" id="GO:0016887">
    <property type="term" value="F:ATP hydrolysis activity"/>
    <property type="evidence" value="ECO:0007669"/>
    <property type="project" value="InterPro"/>
</dbReference>
<comment type="function">
    <text evidence="4">This protein is involved in the repair of mismatches in DNA. It is required for dam-dependent methyl-directed DNA mismatch repair. May act as a 'molecular matchmaker', a protein that promotes the formation of a stable complex between two or more DNA-binding proteins in an ATP-dependent manner without itself being part of a final effector complex.</text>
</comment>
<feature type="domain" description="MutL C-terminal dimerisation" evidence="6">
    <location>
        <begin position="457"/>
        <end position="599"/>
    </location>
</feature>
<dbReference type="HAMAP" id="MF_00149">
    <property type="entry name" value="DNA_mis_repair"/>
    <property type="match status" value="1"/>
</dbReference>
<protein>
    <recommendedName>
        <fullName evidence="4">DNA mismatch repair protein MutL</fullName>
    </recommendedName>
</protein>
<proteinExistence type="inferred from homology"/>
<dbReference type="SUPFAM" id="SSF118116">
    <property type="entry name" value="DNA mismatch repair protein MutL"/>
    <property type="match status" value="1"/>
</dbReference>
<dbReference type="InterPro" id="IPR020568">
    <property type="entry name" value="Ribosomal_Su5_D2-typ_SF"/>
</dbReference>
<feature type="compositionally biased region" description="Basic and acidic residues" evidence="5">
    <location>
        <begin position="419"/>
        <end position="431"/>
    </location>
</feature>
<gene>
    <name evidence="4" type="primary">mutL</name>
    <name evidence="8" type="ORF">AWM72_01260</name>
</gene>
<dbReference type="InterPro" id="IPR002099">
    <property type="entry name" value="MutL/Mlh/PMS"/>
</dbReference>
<dbReference type="EMBL" id="CP014160">
    <property type="protein sequence ID" value="AMB93465.1"/>
    <property type="molecule type" value="Genomic_DNA"/>
</dbReference>
<dbReference type="GeneID" id="92902700"/>
<dbReference type="InterPro" id="IPR038973">
    <property type="entry name" value="MutL/Mlh/Pms-like"/>
</dbReference>
<evidence type="ECO:0000256" key="2">
    <source>
        <dbReference type="ARBA" id="ARBA00022763"/>
    </source>
</evidence>
<evidence type="ECO:0000313" key="9">
    <source>
        <dbReference type="Proteomes" id="UP000069912"/>
    </source>
</evidence>
<dbReference type="FunFam" id="3.30.565.10:FF:000003">
    <property type="entry name" value="DNA mismatch repair endonuclease MutL"/>
    <property type="match status" value="1"/>
</dbReference>
<dbReference type="KEGG" id="asan:AWM72_01260"/>
<evidence type="ECO:0000313" key="8">
    <source>
        <dbReference type="EMBL" id="AMB93465.1"/>
    </source>
</evidence>
<evidence type="ECO:0000256" key="3">
    <source>
        <dbReference type="ARBA" id="ARBA00023204"/>
    </source>
</evidence>
<dbReference type="RefSeq" id="WP_067971962.1">
    <property type="nucleotide sequence ID" value="NZ_CP014160.1"/>
</dbReference>
<feature type="compositionally biased region" description="Low complexity" evidence="5">
    <location>
        <begin position="357"/>
        <end position="376"/>
    </location>
</feature>
<dbReference type="Pfam" id="PF01119">
    <property type="entry name" value="DNA_mis_repair"/>
    <property type="match status" value="1"/>
</dbReference>
<accession>A0A0X8FA92</accession>
<dbReference type="NCBIfam" id="NF000950">
    <property type="entry name" value="PRK00095.1-3"/>
    <property type="match status" value="1"/>
</dbReference>
<dbReference type="Pfam" id="PF08676">
    <property type="entry name" value="MutL_C"/>
    <property type="match status" value="1"/>
</dbReference>
<keyword evidence="2 4" id="KW-0227">DNA damage</keyword>
<feature type="region of interest" description="Disordered" evidence="5">
    <location>
        <begin position="347"/>
        <end position="431"/>
    </location>
</feature>
<dbReference type="InterPro" id="IPR020667">
    <property type="entry name" value="DNA_mismatch_repair_MutL"/>
</dbReference>
<dbReference type="InterPro" id="IPR014790">
    <property type="entry name" value="MutL_C"/>
</dbReference>
<name>A0A0X8FA92_9LACT</name>
<dbReference type="InterPro" id="IPR037198">
    <property type="entry name" value="MutL_C_sf"/>
</dbReference>
<dbReference type="GO" id="GO:0006298">
    <property type="term" value="P:mismatch repair"/>
    <property type="evidence" value="ECO:0007669"/>
    <property type="project" value="UniProtKB-UniRule"/>
</dbReference>